<keyword evidence="3" id="KW-0408">Iron</keyword>
<dbReference type="GO" id="GO:0020037">
    <property type="term" value="F:heme binding"/>
    <property type="evidence" value="ECO:0007669"/>
    <property type="project" value="InterPro"/>
</dbReference>
<organism evidence="4 5">
    <name type="scientific">Taxus chinensis</name>
    <name type="common">Chinese yew</name>
    <name type="synonym">Taxus wallichiana var. chinensis</name>
    <dbReference type="NCBI Taxonomy" id="29808"/>
    <lineage>
        <taxon>Eukaryota</taxon>
        <taxon>Viridiplantae</taxon>
        <taxon>Streptophyta</taxon>
        <taxon>Embryophyta</taxon>
        <taxon>Tracheophyta</taxon>
        <taxon>Spermatophyta</taxon>
        <taxon>Pinopsida</taxon>
        <taxon>Pinidae</taxon>
        <taxon>Conifers II</taxon>
        <taxon>Cupressales</taxon>
        <taxon>Taxaceae</taxon>
        <taxon>Taxus</taxon>
    </lineage>
</organism>
<reference evidence="4 5" key="1">
    <citation type="journal article" date="2021" name="Nat. Plants">
        <title>The Taxus genome provides insights into paclitaxel biosynthesis.</title>
        <authorList>
            <person name="Xiong X."/>
            <person name="Gou J."/>
            <person name="Liao Q."/>
            <person name="Li Y."/>
            <person name="Zhou Q."/>
            <person name="Bi G."/>
            <person name="Li C."/>
            <person name="Du R."/>
            <person name="Wang X."/>
            <person name="Sun T."/>
            <person name="Guo L."/>
            <person name="Liang H."/>
            <person name="Lu P."/>
            <person name="Wu Y."/>
            <person name="Zhang Z."/>
            <person name="Ro D.K."/>
            <person name="Shang Y."/>
            <person name="Huang S."/>
            <person name="Yan J."/>
        </authorList>
    </citation>
    <scope>NUCLEOTIDE SEQUENCE [LARGE SCALE GENOMIC DNA]</scope>
    <source>
        <strain evidence="4">Ta-2019</strain>
    </source>
</reference>
<feature type="non-terminal residue" evidence="4">
    <location>
        <position position="102"/>
    </location>
</feature>
<dbReference type="InterPro" id="IPR036396">
    <property type="entry name" value="Cyt_P450_sf"/>
</dbReference>
<name>A0AA38GER9_TAXCH</name>
<dbReference type="SUPFAM" id="SSF48264">
    <property type="entry name" value="Cytochrome P450"/>
    <property type="match status" value="1"/>
</dbReference>
<keyword evidence="5" id="KW-1185">Reference proteome</keyword>
<dbReference type="GO" id="GO:0016705">
    <property type="term" value="F:oxidoreductase activity, acting on paired donors, with incorporation or reduction of molecular oxygen"/>
    <property type="evidence" value="ECO:0007669"/>
    <property type="project" value="InterPro"/>
</dbReference>
<dbReference type="Gene3D" id="1.10.630.10">
    <property type="entry name" value="Cytochrome P450"/>
    <property type="match status" value="1"/>
</dbReference>
<dbReference type="GO" id="GO:0004497">
    <property type="term" value="F:monooxygenase activity"/>
    <property type="evidence" value="ECO:0007669"/>
    <property type="project" value="InterPro"/>
</dbReference>
<evidence type="ECO:0008006" key="6">
    <source>
        <dbReference type="Google" id="ProtNLM"/>
    </source>
</evidence>
<proteinExistence type="inferred from homology"/>
<evidence type="ECO:0000313" key="5">
    <source>
        <dbReference type="Proteomes" id="UP000824469"/>
    </source>
</evidence>
<comment type="caution">
    <text evidence="4">The sequence shown here is derived from an EMBL/GenBank/DDBJ whole genome shotgun (WGS) entry which is preliminary data.</text>
</comment>
<dbReference type="EMBL" id="JAHRHJ020000004">
    <property type="protein sequence ID" value="KAH9320219.1"/>
    <property type="molecule type" value="Genomic_DNA"/>
</dbReference>
<evidence type="ECO:0000256" key="2">
    <source>
        <dbReference type="ARBA" id="ARBA00022723"/>
    </source>
</evidence>
<dbReference type="PANTHER" id="PTHR47955">
    <property type="entry name" value="CYTOCHROME P450 FAMILY 71 PROTEIN"/>
    <property type="match status" value="1"/>
</dbReference>
<comment type="similarity">
    <text evidence="1">Belongs to the cytochrome P450 family.</text>
</comment>
<dbReference type="GO" id="GO:0005506">
    <property type="term" value="F:iron ion binding"/>
    <property type="evidence" value="ECO:0007669"/>
    <property type="project" value="InterPro"/>
</dbReference>
<dbReference type="Proteomes" id="UP000824469">
    <property type="component" value="Unassembled WGS sequence"/>
</dbReference>
<gene>
    <name evidence="4" type="ORF">KI387_021988</name>
</gene>
<accession>A0AA38GER9</accession>
<sequence>AQKNNMSASRLPPGPSGLPIIGNMRQLGKLPHYALCELSKQYGPVIPALAATKYVACDEKDVGFAPYGDYWRHMMKVYVMNLLSVRKIESFKSVREEEVSIG</sequence>
<evidence type="ECO:0000256" key="1">
    <source>
        <dbReference type="ARBA" id="ARBA00010617"/>
    </source>
</evidence>
<protein>
    <recommendedName>
        <fullName evidence="6">Cytochrome P450</fullName>
    </recommendedName>
</protein>
<dbReference type="AlphaFoldDB" id="A0AA38GER9"/>
<feature type="non-terminal residue" evidence="4">
    <location>
        <position position="1"/>
    </location>
</feature>
<evidence type="ECO:0000313" key="4">
    <source>
        <dbReference type="EMBL" id="KAH9320219.1"/>
    </source>
</evidence>
<keyword evidence="2" id="KW-0479">Metal-binding</keyword>
<evidence type="ECO:0000256" key="3">
    <source>
        <dbReference type="ARBA" id="ARBA00023004"/>
    </source>
</evidence>
<dbReference type="OMA" id="YVACDEK"/>